<dbReference type="AlphaFoldDB" id="A0A4U6SQC3"/>
<keyword evidence="1" id="KW-0472">Membrane</keyword>
<accession>A0A4U6SQC3</accession>
<keyword evidence="1" id="KW-1133">Transmembrane helix</keyword>
<keyword evidence="1" id="KW-0812">Transmembrane</keyword>
<protein>
    <submittedName>
        <fullName evidence="2">Uncharacterized protein</fullName>
    </submittedName>
</protein>
<dbReference type="Gramene" id="TKV90897">
    <property type="protein sequence ID" value="TKV90897"/>
    <property type="gene ID" value="SEVIR_9G058500v2"/>
</dbReference>
<reference evidence="2" key="1">
    <citation type="submission" date="2019-03" db="EMBL/GenBank/DDBJ databases">
        <title>WGS assembly of Setaria viridis.</title>
        <authorList>
            <person name="Huang P."/>
            <person name="Jenkins J."/>
            <person name="Grimwood J."/>
            <person name="Barry K."/>
            <person name="Healey A."/>
            <person name="Mamidi S."/>
            <person name="Sreedasyam A."/>
            <person name="Shu S."/>
            <person name="Feldman M."/>
            <person name="Wu J."/>
            <person name="Yu Y."/>
            <person name="Chen C."/>
            <person name="Johnson J."/>
            <person name="Rokhsar D."/>
            <person name="Baxter I."/>
            <person name="Schmutz J."/>
            <person name="Brutnell T."/>
            <person name="Kellogg E."/>
        </authorList>
    </citation>
    <scope>NUCLEOTIDE SEQUENCE [LARGE SCALE GENOMIC DNA]</scope>
</reference>
<proteinExistence type="predicted"/>
<organism evidence="2 3">
    <name type="scientific">Setaria viridis</name>
    <name type="common">Green bristlegrass</name>
    <name type="synonym">Setaria italica subsp. viridis</name>
    <dbReference type="NCBI Taxonomy" id="4556"/>
    <lineage>
        <taxon>Eukaryota</taxon>
        <taxon>Viridiplantae</taxon>
        <taxon>Streptophyta</taxon>
        <taxon>Embryophyta</taxon>
        <taxon>Tracheophyta</taxon>
        <taxon>Spermatophyta</taxon>
        <taxon>Magnoliopsida</taxon>
        <taxon>Liliopsida</taxon>
        <taxon>Poales</taxon>
        <taxon>Poaceae</taxon>
        <taxon>PACMAD clade</taxon>
        <taxon>Panicoideae</taxon>
        <taxon>Panicodae</taxon>
        <taxon>Paniceae</taxon>
        <taxon>Cenchrinae</taxon>
        <taxon>Setaria</taxon>
    </lineage>
</organism>
<dbReference type="Proteomes" id="UP000298652">
    <property type="component" value="Chromosome 9"/>
</dbReference>
<gene>
    <name evidence="2" type="ORF">SEVIR_9G058500v2</name>
</gene>
<name>A0A4U6SQC3_SETVI</name>
<dbReference type="EMBL" id="CM016560">
    <property type="protein sequence ID" value="TKV90897.1"/>
    <property type="molecule type" value="Genomic_DNA"/>
</dbReference>
<evidence type="ECO:0000313" key="2">
    <source>
        <dbReference type="EMBL" id="TKV90897.1"/>
    </source>
</evidence>
<sequence length="79" mass="8863">MPTLGQVKYKIICYCDSKSIKFVVTVAGTVELGKDVVVAATQVDLITFGLSSRSSRKRKRYFPIVFLCASYHLSWLITD</sequence>
<evidence type="ECO:0000313" key="3">
    <source>
        <dbReference type="Proteomes" id="UP000298652"/>
    </source>
</evidence>
<evidence type="ECO:0000256" key="1">
    <source>
        <dbReference type="SAM" id="Phobius"/>
    </source>
</evidence>
<feature type="transmembrane region" description="Helical" evidence="1">
    <location>
        <begin position="61"/>
        <end position="78"/>
    </location>
</feature>
<keyword evidence="3" id="KW-1185">Reference proteome</keyword>